<sequence>METASSSSDSTTAGGRGPPNGYYHSKYGDIAILNGQNYTEFKRTYEMALTVADTIDIIIANSVTPGIQSDITTKLREKKLKEV</sequence>
<feature type="compositionally biased region" description="Low complexity" evidence="1">
    <location>
        <begin position="1"/>
        <end position="13"/>
    </location>
</feature>
<accession>A0A3E2GV88</accession>
<gene>
    <name evidence="2" type="ORF">B7463_g11407</name>
</gene>
<evidence type="ECO:0000313" key="2">
    <source>
        <dbReference type="EMBL" id="RFU24932.1"/>
    </source>
</evidence>
<dbReference type="Proteomes" id="UP000258309">
    <property type="component" value="Unassembled WGS sequence"/>
</dbReference>
<dbReference type="EMBL" id="NCSJ02000385">
    <property type="protein sequence ID" value="RFU24932.1"/>
    <property type="molecule type" value="Genomic_DNA"/>
</dbReference>
<feature type="region of interest" description="Disordered" evidence="1">
    <location>
        <begin position="1"/>
        <end position="22"/>
    </location>
</feature>
<evidence type="ECO:0000313" key="3">
    <source>
        <dbReference type="Proteomes" id="UP000258309"/>
    </source>
</evidence>
<feature type="non-terminal residue" evidence="2">
    <location>
        <position position="83"/>
    </location>
</feature>
<feature type="non-terminal residue" evidence="2">
    <location>
        <position position="1"/>
    </location>
</feature>
<proteinExistence type="predicted"/>
<reference evidence="2 3" key="1">
    <citation type="submission" date="2018-05" db="EMBL/GenBank/DDBJ databases">
        <title>Draft genome sequence of Scytalidium lignicola DSM 105466, a ubiquitous saprotrophic fungus.</title>
        <authorList>
            <person name="Buettner E."/>
            <person name="Gebauer A.M."/>
            <person name="Hofrichter M."/>
            <person name="Liers C."/>
            <person name="Kellner H."/>
        </authorList>
    </citation>
    <scope>NUCLEOTIDE SEQUENCE [LARGE SCALE GENOMIC DNA]</scope>
    <source>
        <strain evidence="2 3">DSM 105466</strain>
    </source>
</reference>
<keyword evidence="3" id="KW-1185">Reference proteome</keyword>
<evidence type="ECO:0000256" key="1">
    <source>
        <dbReference type="SAM" id="MobiDB-lite"/>
    </source>
</evidence>
<name>A0A3E2GV88_SCYLI</name>
<organism evidence="2 3">
    <name type="scientific">Scytalidium lignicola</name>
    <name type="common">Hyphomycete</name>
    <dbReference type="NCBI Taxonomy" id="5539"/>
    <lineage>
        <taxon>Eukaryota</taxon>
        <taxon>Fungi</taxon>
        <taxon>Dikarya</taxon>
        <taxon>Ascomycota</taxon>
        <taxon>Pezizomycotina</taxon>
        <taxon>Leotiomycetes</taxon>
        <taxon>Leotiomycetes incertae sedis</taxon>
        <taxon>Scytalidium</taxon>
    </lineage>
</organism>
<protein>
    <submittedName>
        <fullName evidence="2">Uncharacterized protein</fullName>
    </submittedName>
</protein>
<dbReference type="AlphaFoldDB" id="A0A3E2GV88"/>
<comment type="caution">
    <text evidence="2">The sequence shown here is derived from an EMBL/GenBank/DDBJ whole genome shotgun (WGS) entry which is preliminary data.</text>
</comment>